<evidence type="ECO:0000256" key="6">
    <source>
        <dbReference type="ARBA" id="ARBA00022771"/>
    </source>
</evidence>
<evidence type="ECO:0000256" key="8">
    <source>
        <dbReference type="ARBA" id="ARBA00022833"/>
    </source>
</evidence>
<gene>
    <name evidence="12" type="ORF">B0H66DRAFT_486444</name>
</gene>
<evidence type="ECO:0000256" key="9">
    <source>
        <dbReference type="PROSITE-ProRule" id="PRU00175"/>
    </source>
</evidence>
<keyword evidence="7" id="KW-0833">Ubl conjugation pathway</keyword>
<dbReference type="GO" id="GO:0016567">
    <property type="term" value="P:protein ubiquitination"/>
    <property type="evidence" value="ECO:0007669"/>
    <property type="project" value="InterPro"/>
</dbReference>
<feature type="domain" description="RING-type" evidence="10">
    <location>
        <begin position="8"/>
        <end position="64"/>
    </location>
</feature>
<dbReference type="EC" id="2.3.2.31" evidence="2"/>
<sequence length="191" mass="21301">MAASEKKCIICAETRDVDTGFPESVLSSACSHPQTTCLQCIEQYIAAVHKGRNAWMLVECPACTNVLPPIVVQRYADPETRERIEVLAVRQVLEAFENFVWCSSPDCGNGQLHEGGLALPIVRCTSCGDRTCFLHRVAWHTGLSCDEWEIRKRPDALDSDETARKASEETIRRTMKPCPSCKVSIEKNSGW</sequence>
<evidence type="ECO:0000256" key="1">
    <source>
        <dbReference type="ARBA" id="ARBA00001798"/>
    </source>
</evidence>
<dbReference type="PANTHER" id="PTHR11685">
    <property type="entry name" value="RBR FAMILY RING FINGER AND IBR DOMAIN-CONTAINING"/>
    <property type="match status" value="1"/>
</dbReference>
<keyword evidence="6 9" id="KW-0863">Zinc-finger</keyword>
<dbReference type="EMBL" id="JAUEDM010000009">
    <property type="protein sequence ID" value="KAK3312502.1"/>
    <property type="molecule type" value="Genomic_DNA"/>
</dbReference>
<dbReference type="Gene3D" id="1.20.120.1750">
    <property type="match status" value="1"/>
</dbReference>
<dbReference type="Proteomes" id="UP001283341">
    <property type="component" value="Unassembled WGS sequence"/>
</dbReference>
<reference evidence="12" key="1">
    <citation type="journal article" date="2023" name="Mol. Phylogenet. Evol.">
        <title>Genome-scale phylogeny and comparative genomics of the fungal order Sordariales.</title>
        <authorList>
            <person name="Hensen N."/>
            <person name="Bonometti L."/>
            <person name="Westerberg I."/>
            <person name="Brannstrom I.O."/>
            <person name="Guillou S."/>
            <person name="Cros-Aarteil S."/>
            <person name="Calhoun S."/>
            <person name="Haridas S."/>
            <person name="Kuo A."/>
            <person name="Mondo S."/>
            <person name="Pangilinan J."/>
            <person name="Riley R."/>
            <person name="LaButti K."/>
            <person name="Andreopoulos B."/>
            <person name="Lipzen A."/>
            <person name="Chen C."/>
            <person name="Yan M."/>
            <person name="Daum C."/>
            <person name="Ng V."/>
            <person name="Clum A."/>
            <person name="Steindorff A."/>
            <person name="Ohm R.A."/>
            <person name="Martin F."/>
            <person name="Silar P."/>
            <person name="Natvig D.O."/>
            <person name="Lalanne C."/>
            <person name="Gautier V."/>
            <person name="Ament-Velasquez S.L."/>
            <person name="Kruys A."/>
            <person name="Hutchinson M.I."/>
            <person name="Powell A.J."/>
            <person name="Barry K."/>
            <person name="Miller A.N."/>
            <person name="Grigoriev I.V."/>
            <person name="Debuchy R."/>
            <person name="Gladieux P."/>
            <person name="Hiltunen Thoren M."/>
            <person name="Johannesson H."/>
        </authorList>
    </citation>
    <scope>NUCLEOTIDE SEQUENCE</scope>
    <source>
        <strain evidence="12">CBS 118394</strain>
    </source>
</reference>
<keyword evidence="5" id="KW-0677">Repeat</keyword>
<dbReference type="SMART" id="SM00647">
    <property type="entry name" value="IBR"/>
    <property type="match status" value="1"/>
</dbReference>
<dbReference type="InterPro" id="IPR001841">
    <property type="entry name" value="Znf_RING"/>
</dbReference>
<keyword evidence="13" id="KW-1185">Reference proteome</keyword>
<comment type="catalytic activity">
    <reaction evidence="1">
        <text>[E2 ubiquitin-conjugating enzyme]-S-ubiquitinyl-L-cysteine + [acceptor protein]-L-lysine = [E2 ubiquitin-conjugating enzyme]-L-cysteine + [acceptor protein]-N(6)-ubiquitinyl-L-lysine.</text>
        <dbReference type="EC" id="2.3.2.31"/>
    </reaction>
</comment>
<dbReference type="InterPro" id="IPR013083">
    <property type="entry name" value="Znf_RING/FYVE/PHD"/>
</dbReference>
<organism evidence="12 13">
    <name type="scientific">Apodospora peruviana</name>
    <dbReference type="NCBI Taxonomy" id="516989"/>
    <lineage>
        <taxon>Eukaryota</taxon>
        <taxon>Fungi</taxon>
        <taxon>Dikarya</taxon>
        <taxon>Ascomycota</taxon>
        <taxon>Pezizomycotina</taxon>
        <taxon>Sordariomycetes</taxon>
        <taxon>Sordariomycetidae</taxon>
        <taxon>Sordariales</taxon>
        <taxon>Lasiosphaeriaceae</taxon>
        <taxon>Apodospora</taxon>
    </lineage>
</organism>
<keyword evidence="3" id="KW-0808">Transferase</keyword>
<dbReference type="InterPro" id="IPR044066">
    <property type="entry name" value="TRIAD_supradom"/>
</dbReference>
<dbReference type="PROSITE" id="PS51873">
    <property type="entry name" value="TRIAD"/>
    <property type="match status" value="1"/>
</dbReference>
<dbReference type="SUPFAM" id="SSF57850">
    <property type="entry name" value="RING/U-box"/>
    <property type="match status" value="2"/>
</dbReference>
<evidence type="ECO:0000313" key="12">
    <source>
        <dbReference type="EMBL" id="KAK3312502.1"/>
    </source>
</evidence>
<dbReference type="Pfam" id="PF01485">
    <property type="entry name" value="IBR"/>
    <property type="match status" value="1"/>
</dbReference>
<protein>
    <recommendedName>
        <fullName evidence="2">RBR-type E3 ubiquitin transferase</fullName>
        <ecNumber evidence="2">2.3.2.31</ecNumber>
    </recommendedName>
</protein>
<keyword evidence="8" id="KW-0862">Zinc</keyword>
<evidence type="ECO:0000256" key="5">
    <source>
        <dbReference type="ARBA" id="ARBA00022737"/>
    </source>
</evidence>
<dbReference type="InterPro" id="IPR002867">
    <property type="entry name" value="IBR_dom"/>
</dbReference>
<dbReference type="GO" id="GO:0061630">
    <property type="term" value="F:ubiquitin protein ligase activity"/>
    <property type="evidence" value="ECO:0007669"/>
    <property type="project" value="UniProtKB-EC"/>
</dbReference>
<evidence type="ECO:0000259" key="10">
    <source>
        <dbReference type="PROSITE" id="PS50089"/>
    </source>
</evidence>
<name>A0AAE0HTB5_9PEZI</name>
<evidence type="ECO:0000256" key="4">
    <source>
        <dbReference type="ARBA" id="ARBA00022723"/>
    </source>
</evidence>
<evidence type="ECO:0000313" key="13">
    <source>
        <dbReference type="Proteomes" id="UP001283341"/>
    </source>
</evidence>
<dbReference type="GO" id="GO:0008270">
    <property type="term" value="F:zinc ion binding"/>
    <property type="evidence" value="ECO:0007669"/>
    <property type="project" value="UniProtKB-KW"/>
</dbReference>
<evidence type="ECO:0000256" key="3">
    <source>
        <dbReference type="ARBA" id="ARBA00022679"/>
    </source>
</evidence>
<feature type="domain" description="RING-type" evidence="11">
    <location>
        <begin position="4"/>
        <end position="191"/>
    </location>
</feature>
<dbReference type="Gene3D" id="3.30.40.10">
    <property type="entry name" value="Zinc/RING finger domain, C3HC4 (zinc finger)"/>
    <property type="match status" value="1"/>
</dbReference>
<keyword evidence="4" id="KW-0479">Metal-binding</keyword>
<proteinExistence type="predicted"/>
<comment type="caution">
    <text evidence="12">The sequence shown here is derived from an EMBL/GenBank/DDBJ whole genome shotgun (WGS) entry which is preliminary data.</text>
</comment>
<evidence type="ECO:0000256" key="7">
    <source>
        <dbReference type="ARBA" id="ARBA00022786"/>
    </source>
</evidence>
<evidence type="ECO:0000256" key="2">
    <source>
        <dbReference type="ARBA" id="ARBA00012251"/>
    </source>
</evidence>
<evidence type="ECO:0000259" key="11">
    <source>
        <dbReference type="PROSITE" id="PS51873"/>
    </source>
</evidence>
<reference evidence="12" key="2">
    <citation type="submission" date="2023-06" db="EMBL/GenBank/DDBJ databases">
        <authorList>
            <consortium name="Lawrence Berkeley National Laboratory"/>
            <person name="Haridas S."/>
            <person name="Hensen N."/>
            <person name="Bonometti L."/>
            <person name="Westerberg I."/>
            <person name="Brannstrom I.O."/>
            <person name="Guillou S."/>
            <person name="Cros-Aarteil S."/>
            <person name="Calhoun S."/>
            <person name="Kuo A."/>
            <person name="Mondo S."/>
            <person name="Pangilinan J."/>
            <person name="Riley R."/>
            <person name="Labutti K."/>
            <person name="Andreopoulos B."/>
            <person name="Lipzen A."/>
            <person name="Chen C."/>
            <person name="Yanf M."/>
            <person name="Daum C."/>
            <person name="Ng V."/>
            <person name="Clum A."/>
            <person name="Steindorff A."/>
            <person name="Ohm R."/>
            <person name="Martin F."/>
            <person name="Silar P."/>
            <person name="Natvig D."/>
            <person name="Lalanne C."/>
            <person name="Gautier V."/>
            <person name="Ament-Velasquez S.L."/>
            <person name="Kruys A."/>
            <person name="Hutchinson M.I."/>
            <person name="Powell A.J."/>
            <person name="Barry K."/>
            <person name="Miller A.N."/>
            <person name="Grigoriev I.V."/>
            <person name="Debuchy R."/>
            <person name="Gladieux P."/>
            <person name="Thoren M.H."/>
            <person name="Johannesson H."/>
        </authorList>
    </citation>
    <scope>NUCLEOTIDE SEQUENCE</scope>
    <source>
        <strain evidence="12">CBS 118394</strain>
    </source>
</reference>
<accession>A0AAE0HTB5</accession>
<dbReference type="PROSITE" id="PS50089">
    <property type="entry name" value="ZF_RING_2"/>
    <property type="match status" value="1"/>
</dbReference>
<dbReference type="CDD" id="cd20335">
    <property type="entry name" value="BRcat_RBR"/>
    <property type="match status" value="1"/>
</dbReference>
<dbReference type="InterPro" id="IPR031127">
    <property type="entry name" value="E3_UB_ligase_RBR"/>
</dbReference>
<dbReference type="AlphaFoldDB" id="A0AAE0HTB5"/>